<dbReference type="AlphaFoldDB" id="A0A8J7H9F7"/>
<sequence length="419" mass="46701">MNELAMIIFGILAGLVIYQTLQVLNLVSLFHSPSPEPVQDESLPKAAIVLSLRGADPFLTNCVHALLNQNYPQYKVHIVIDSQEDPAWEIVNNTILQEQATHVQVNPLIFRHDTCSLKCSALVQAISQLDDSYDVVALLDADVVAHPNWLRELVAPLADKQVGATTGNRWYIPQIGKWGTLVRYVWNAAAVTFMYVYQCPWGGSMALKISVLRKAQLLETWKHGVSVDTPIHKALREIGLKVKFVPSVMMSNREECNFAQCLRFITRQLLVARLYNPNWTVIASAVFISTLALFMIPPMLVIALITSNFDAAIVIAGGAISYILGMALLLVLGEQGVRQVLRARGELTESFSVVMIAKILLAIPLTQLVYAVTTIAAMLAQSVEWRGITYQIKDAWNVRLTKYYPYRHSNKSLDTNISL</sequence>
<evidence type="ECO:0000256" key="3">
    <source>
        <dbReference type="ARBA" id="ARBA00004991"/>
    </source>
</evidence>
<comment type="subcellular location">
    <subcellularLocation>
        <location evidence="1">Membrane</location>
        <topology evidence="1">Multi-pass membrane protein</topology>
    </subcellularLocation>
</comment>
<keyword evidence="12" id="KW-1185">Reference proteome</keyword>
<protein>
    <submittedName>
        <fullName evidence="11">Glycosyltransferase family 2 protein</fullName>
    </submittedName>
</protein>
<dbReference type="Proteomes" id="UP000599391">
    <property type="component" value="Unassembled WGS sequence"/>
</dbReference>
<evidence type="ECO:0000256" key="8">
    <source>
        <dbReference type="ARBA" id="ARBA00023136"/>
    </source>
</evidence>
<keyword evidence="6 9" id="KW-0812">Transmembrane</keyword>
<evidence type="ECO:0000256" key="2">
    <source>
        <dbReference type="ARBA" id="ARBA00004760"/>
    </source>
</evidence>
<comment type="pathway">
    <text evidence="3">Sphingolipid metabolism.</text>
</comment>
<feature type="transmembrane region" description="Helical" evidence="9">
    <location>
        <begin position="279"/>
        <end position="305"/>
    </location>
</feature>
<dbReference type="InterPro" id="IPR029044">
    <property type="entry name" value="Nucleotide-diphossugar_trans"/>
</dbReference>
<dbReference type="GO" id="GO:0016020">
    <property type="term" value="C:membrane"/>
    <property type="evidence" value="ECO:0007669"/>
    <property type="project" value="UniProtKB-SubCell"/>
</dbReference>
<feature type="transmembrane region" description="Helical" evidence="9">
    <location>
        <begin position="6"/>
        <end position="27"/>
    </location>
</feature>
<keyword evidence="4" id="KW-0328">Glycosyltransferase</keyword>
<evidence type="ECO:0000256" key="7">
    <source>
        <dbReference type="ARBA" id="ARBA00022989"/>
    </source>
</evidence>
<accession>A0A8J7H9F7</accession>
<evidence type="ECO:0000259" key="10">
    <source>
        <dbReference type="Pfam" id="PF00535"/>
    </source>
</evidence>
<organism evidence="11 12">
    <name type="scientific">Atlanticothrix silvestris CENA357</name>
    <dbReference type="NCBI Taxonomy" id="1725252"/>
    <lineage>
        <taxon>Bacteria</taxon>
        <taxon>Bacillati</taxon>
        <taxon>Cyanobacteriota</taxon>
        <taxon>Cyanophyceae</taxon>
        <taxon>Nostocales</taxon>
        <taxon>Nodulariaceae</taxon>
        <taxon>Atlanticothrix</taxon>
        <taxon>Atlanticothrix silvestris</taxon>
    </lineage>
</organism>
<evidence type="ECO:0000256" key="9">
    <source>
        <dbReference type="SAM" id="Phobius"/>
    </source>
</evidence>
<feature type="transmembrane region" description="Helical" evidence="9">
    <location>
        <begin position="353"/>
        <end position="380"/>
    </location>
</feature>
<keyword evidence="8 9" id="KW-0472">Membrane</keyword>
<comment type="pathway">
    <text evidence="2">Lipid metabolism; sphingolipid metabolism.</text>
</comment>
<dbReference type="RefSeq" id="WP_214438320.1">
    <property type="nucleotide sequence ID" value="NZ_JAECZB010000009.1"/>
</dbReference>
<dbReference type="PANTHER" id="PTHR12726">
    <property type="entry name" value="CERAMIDE GLUCOSYLTRANSFERASE"/>
    <property type="match status" value="1"/>
</dbReference>
<evidence type="ECO:0000256" key="1">
    <source>
        <dbReference type="ARBA" id="ARBA00004141"/>
    </source>
</evidence>
<dbReference type="SUPFAM" id="SSF53448">
    <property type="entry name" value="Nucleotide-diphospho-sugar transferases"/>
    <property type="match status" value="1"/>
</dbReference>
<dbReference type="GO" id="GO:0006679">
    <property type="term" value="P:glucosylceramide biosynthetic process"/>
    <property type="evidence" value="ECO:0007669"/>
    <property type="project" value="TreeGrafter"/>
</dbReference>
<comment type="caution">
    <text evidence="11">The sequence shown here is derived from an EMBL/GenBank/DDBJ whole genome shotgun (WGS) entry which is preliminary data.</text>
</comment>
<name>A0A8J7H9F7_9CYAN</name>
<evidence type="ECO:0000256" key="5">
    <source>
        <dbReference type="ARBA" id="ARBA00022679"/>
    </source>
</evidence>
<dbReference type="Pfam" id="PF00535">
    <property type="entry name" value="Glycos_transf_2"/>
    <property type="match status" value="1"/>
</dbReference>
<feature type="transmembrane region" description="Helical" evidence="9">
    <location>
        <begin position="311"/>
        <end position="332"/>
    </location>
</feature>
<evidence type="ECO:0000256" key="4">
    <source>
        <dbReference type="ARBA" id="ARBA00022676"/>
    </source>
</evidence>
<feature type="domain" description="Glycosyltransferase 2-like" evidence="10">
    <location>
        <begin position="56"/>
        <end position="179"/>
    </location>
</feature>
<dbReference type="Gene3D" id="3.90.550.10">
    <property type="entry name" value="Spore Coat Polysaccharide Biosynthesis Protein SpsA, Chain A"/>
    <property type="match status" value="1"/>
</dbReference>
<evidence type="ECO:0000256" key="6">
    <source>
        <dbReference type="ARBA" id="ARBA00022692"/>
    </source>
</evidence>
<dbReference type="GO" id="GO:0008120">
    <property type="term" value="F:ceramide glucosyltransferase activity"/>
    <property type="evidence" value="ECO:0007669"/>
    <property type="project" value="TreeGrafter"/>
</dbReference>
<keyword evidence="7 9" id="KW-1133">Transmembrane helix</keyword>
<dbReference type="InterPro" id="IPR025993">
    <property type="entry name" value="Ceramide_glucosylTrfase"/>
</dbReference>
<keyword evidence="5" id="KW-0808">Transferase</keyword>
<proteinExistence type="predicted"/>
<dbReference type="InterPro" id="IPR001173">
    <property type="entry name" value="Glyco_trans_2-like"/>
</dbReference>
<evidence type="ECO:0000313" key="12">
    <source>
        <dbReference type="Proteomes" id="UP000599391"/>
    </source>
</evidence>
<gene>
    <name evidence="11" type="ORF">I8751_06345</name>
</gene>
<reference evidence="11 12" key="1">
    <citation type="journal article" date="2021" name="Int. J. Syst. Evol. Microbiol.">
        <title>Amazonocrinis nigriterrae gen. nov., sp. nov., Atlanticothrix silvestris gen. nov., sp. nov. and Dendronalium phyllosphericum gen. nov., sp. nov., nostocacean cyanobacteria from Brazilian environments.</title>
        <authorList>
            <person name="Alvarenga D.O."/>
            <person name="Andreote A.P.D."/>
            <person name="Branco L.H.Z."/>
            <person name="Delbaje E."/>
            <person name="Cruz R.B."/>
            <person name="Varani A.M."/>
            <person name="Fiore M.F."/>
        </authorList>
    </citation>
    <scope>NUCLEOTIDE SEQUENCE [LARGE SCALE GENOMIC DNA]</scope>
    <source>
        <strain evidence="11 12">CENA357</strain>
    </source>
</reference>
<dbReference type="EMBL" id="JAECZB010000009">
    <property type="protein sequence ID" value="MBH8552001.1"/>
    <property type="molecule type" value="Genomic_DNA"/>
</dbReference>
<evidence type="ECO:0000313" key="11">
    <source>
        <dbReference type="EMBL" id="MBH8552001.1"/>
    </source>
</evidence>
<dbReference type="PANTHER" id="PTHR12726:SF0">
    <property type="entry name" value="CERAMIDE GLUCOSYLTRANSFERASE"/>
    <property type="match status" value="1"/>
</dbReference>